<keyword evidence="1" id="KW-0805">Transcription regulation</keyword>
<evidence type="ECO:0000256" key="6">
    <source>
        <dbReference type="SAM" id="MobiDB-lite"/>
    </source>
</evidence>
<evidence type="ECO:0000256" key="4">
    <source>
        <dbReference type="ARBA" id="ARBA00023163"/>
    </source>
</evidence>
<accession>A0A8S1HI75</accession>
<dbReference type="SUPFAM" id="SSF47454">
    <property type="entry name" value="A DNA-binding domain in eukaryotic transcription factors"/>
    <property type="match status" value="1"/>
</dbReference>
<dbReference type="InterPro" id="IPR047167">
    <property type="entry name" value="NFE2-like"/>
</dbReference>
<feature type="compositionally biased region" description="Basic and acidic residues" evidence="6">
    <location>
        <begin position="546"/>
        <end position="559"/>
    </location>
</feature>
<feature type="compositionally biased region" description="Basic residues" evidence="6">
    <location>
        <begin position="533"/>
        <end position="545"/>
    </location>
</feature>
<name>A0A8S1HI75_9PELO</name>
<sequence>MGGRRSGQRRRGHGDDEEETVESRRRSGERSIRHGDLSIALALLVTSSAFFIYNPPELLPSKFKPSFDPFFLSNQFGFGSKDKMYARIENDNYQMNVGAKPHFGMRPMGLRWRDDARAAYEFSQNSPQLAMMPVLTEQRTQSQFGRSISPTRPTTSSYESRSSHEDTPSLEDLDLIDVLWRSDLAAEKGARQIALAEQYESDLQMLTEKSTHATLTAEERARYEDLSKVFFEDFYSPQSYRDAEKSMSLCGSAIDMMRETNTPTDEELAELFEDVSKEGGQLDQLDSMLEPQQQPLVQNVSLAQGIVYTQNNLTELDSMRESAFAQQCSSGSAQMAIPANATLFNNTDPNIQPWLGHSEMTPGDVFPYMTLQNDTVEQVVSNGNVDYDHCYQSRQRQSISPAYDPYYSNRISFSNTTDSSMSSQSSDYHSETDSRSSPSSRFFGKLVPDDRKSLESDEFSDAVVPHDELKAVPLNGQRKRGRQSKDEQLASDNKLPLSAKQIAEMNLSELQKVLKNDRLTEYQRQLIRKIRRRGKNKVAARTCRQRRNDRGDKKDGFEM</sequence>
<protein>
    <recommendedName>
        <fullName evidence="7">BZIP domain-containing protein</fullName>
    </recommendedName>
</protein>
<dbReference type="AlphaFoldDB" id="A0A8S1HI75"/>
<evidence type="ECO:0000256" key="5">
    <source>
        <dbReference type="ARBA" id="ARBA00023242"/>
    </source>
</evidence>
<dbReference type="EMBL" id="CAJGYM010000046">
    <property type="protein sequence ID" value="CAD6194662.1"/>
    <property type="molecule type" value="Genomic_DNA"/>
</dbReference>
<feature type="compositionally biased region" description="Low complexity" evidence="6">
    <location>
        <begin position="416"/>
        <end position="427"/>
    </location>
</feature>
<evidence type="ECO:0000259" key="7">
    <source>
        <dbReference type="PROSITE" id="PS00036"/>
    </source>
</evidence>
<keyword evidence="4" id="KW-0804">Transcription</keyword>
<feature type="compositionally biased region" description="Basic residues" evidence="6">
    <location>
        <begin position="1"/>
        <end position="12"/>
    </location>
</feature>
<dbReference type="OrthoDB" id="7458135at2759"/>
<dbReference type="PANTHER" id="PTHR24411:SF55">
    <property type="entry name" value="SEGMENTATION PROTEIN CAP'N'COLLAR"/>
    <property type="match status" value="1"/>
</dbReference>
<organism evidence="8 9">
    <name type="scientific">Caenorhabditis auriculariae</name>
    <dbReference type="NCBI Taxonomy" id="2777116"/>
    <lineage>
        <taxon>Eukaryota</taxon>
        <taxon>Metazoa</taxon>
        <taxon>Ecdysozoa</taxon>
        <taxon>Nematoda</taxon>
        <taxon>Chromadorea</taxon>
        <taxon>Rhabditida</taxon>
        <taxon>Rhabditina</taxon>
        <taxon>Rhabditomorpha</taxon>
        <taxon>Rhabditoidea</taxon>
        <taxon>Rhabditidae</taxon>
        <taxon>Peloderinae</taxon>
        <taxon>Caenorhabditis</taxon>
    </lineage>
</organism>
<keyword evidence="3" id="KW-0010">Activator</keyword>
<dbReference type="GO" id="GO:0005634">
    <property type="term" value="C:nucleus"/>
    <property type="evidence" value="ECO:0007669"/>
    <property type="project" value="TreeGrafter"/>
</dbReference>
<dbReference type="GO" id="GO:0000981">
    <property type="term" value="F:DNA-binding transcription factor activity, RNA polymerase II-specific"/>
    <property type="evidence" value="ECO:0007669"/>
    <property type="project" value="TreeGrafter"/>
</dbReference>
<reference evidence="8" key="1">
    <citation type="submission" date="2020-10" db="EMBL/GenBank/DDBJ databases">
        <authorList>
            <person name="Kikuchi T."/>
        </authorList>
    </citation>
    <scope>NUCLEOTIDE SEQUENCE</scope>
    <source>
        <strain evidence="8">NKZ352</strain>
    </source>
</reference>
<feature type="region of interest" description="Disordered" evidence="6">
    <location>
        <begin position="533"/>
        <end position="559"/>
    </location>
</feature>
<evidence type="ECO:0000256" key="1">
    <source>
        <dbReference type="ARBA" id="ARBA00023015"/>
    </source>
</evidence>
<dbReference type="Pfam" id="PF03131">
    <property type="entry name" value="bZIP_Maf"/>
    <property type="match status" value="1"/>
</dbReference>
<proteinExistence type="predicted"/>
<dbReference type="PROSITE" id="PS00036">
    <property type="entry name" value="BZIP_BASIC"/>
    <property type="match status" value="1"/>
</dbReference>
<feature type="domain" description="BZIP" evidence="7">
    <location>
        <begin position="531"/>
        <end position="546"/>
    </location>
</feature>
<feature type="compositionally biased region" description="Low complexity" evidence="6">
    <location>
        <begin position="146"/>
        <end position="157"/>
    </location>
</feature>
<comment type="caution">
    <text evidence="8">The sequence shown here is derived from an EMBL/GenBank/DDBJ whole genome shotgun (WGS) entry which is preliminary data.</text>
</comment>
<keyword evidence="9" id="KW-1185">Reference proteome</keyword>
<feature type="region of interest" description="Disordered" evidence="6">
    <location>
        <begin position="416"/>
        <end position="446"/>
    </location>
</feature>
<dbReference type="GO" id="GO:0000978">
    <property type="term" value="F:RNA polymerase II cis-regulatory region sequence-specific DNA binding"/>
    <property type="evidence" value="ECO:0007669"/>
    <property type="project" value="InterPro"/>
</dbReference>
<feature type="region of interest" description="Disordered" evidence="6">
    <location>
        <begin position="1"/>
        <end position="29"/>
    </location>
</feature>
<feature type="region of interest" description="Disordered" evidence="6">
    <location>
        <begin position="467"/>
        <end position="494"/>
    </location>
</feature>
<keyword evidence="5" id="KW-0539">Nucleus</keyword>
<dbReference type="InterPro" id="IPR008917">
    <property type="entry name" value="TF_DNA-bd_sf"/>
</dbReference>
<dbReference type="PANTHER" id="PTHR24411">
    <property type="entry name" value="NUCLEAR FACTOR ERYTHROID 2-RELATED FACTOR"/>
    <property type="match status" value="1"/>
</dbReference>
<feature type="region of interest" description="Disordered" evidence="6">
    <location>
        <begin position="139"/>
        <end position="168"/>
    </location>
</feature>
<dbReference type="Proteomes" id="UP000835052">
    <property type="component" value="Unassembled WGS sequence"/>
</dbReference>
<dbReference type="Gene3D" id="1.10.880.10">
    <property type="entry name" value="Transcription factor, Skn-1-like, DNA-binding domain"/>
    <property type="match status" value="1"/>
</dbReference>
<dbReference type="InterPro" id="IPR004826">
    <property type="entry name" value="bZIP_Maf"/>
</dbReference>
<dbReference type="InterPro" id="IPR004827">
    <property type="entry name" value="bZIP"/>
</dbReference>
<evidence type="ECO:0000313" key="8">
    <source>
        <dbReference type="EMBL" id="CAD6194662.1"/>
    </source>
</evidence>
<evidence type="ECO:0000256" key="3">
    <source>
        <dbReference type="ARBA" id="ARBA00023159"/>
    </source>
</evidence>
<keyword evidence="2" id="KW-0238">DNA-binding</keyword>
<evidence type="ECO:0000256" key="2">
    <source>
        <dbReference type="ARBA" id="ARBA00023125"/>
    </source>
</evidence>
<evidence type="ECO:0000313" key="9">
    <source>
        <dbReference type="Proteomes" id="UP000835052"/>
    </source>
</evidence>
<gene>
    <name evidence="8" type="ORF">CAUJ_LOCUS10581</name>
</gene>